<evidence type="ECO:0000313" key="8">
    <source>
        <dbReference type="EMBL" id="EAK6135373.1"/>
    </source>
</evidence>
<dbReference type="EMBL" id="AACCVU010000012">
    <property type="protein sequence ID" value="EAK0395425.1"/>
    <property type="molecule type" value="Genomic_DNA"/>
</dbReference>
<evidence type="ECO:0000313" key="7">
    <source>
        <dbReference type="EMBL" id="EAK2222470.1"/>
    </source>
</evidence>
<dbReference type="EMBL" id="AACPCW010000003">
    <property type="protein sequence ID" value="EAL5414263.1"/>
    <property type="molecule type" value="Genomic_DNA"/>
</dbReference>
<evidence type="ECO:0000313" key="2">
    <source>
        <dbReference type="EMBL" id="EAJ8418845.1"/>
    </source>
</evidence>
<dbReference type="EMBL" id="AAIRLW010000003">
    <property type="protein sequence ID" value="ECH3660860.1"/>
    <property type="molecule type" value="Genomic_DNA"/>
</dbReference>
<evidence type="ECO:0000313" key="13">
    <source>
        <dbReference type="EMBL" id="EAL5414263.1"/>
    </source>
</evidence>
<evidence type="ECO:0000313" key="6">
    <source>
        <dbReference type="EMBL" id="EAK2039506.1"/>
    </source>
</evidence>
<protein>
    <submittedName>
        <fullName evidence="5">Uncharacterized protein</fullName>
    </submittedName>
</protein>
<evidence type="ECO:0000313" key="4">
    <source>
        <dbReference type="EMBL" id="EAK0334808.1"/>
    </source>
</evidence>
<dbReference type="Proteomes" id="UP000735326">
    <property type="component" value="Unassembled WGS sequence"/>
</dbReference>
<dbReference type="EMBL" id="AACNXV010000003">
    <property type="protein sequence ID" value="EAL4004154.1"/>
    <property type="molecule type" value="Genomic_DNA"/>
</dbReference>
<dbReference type="EMBL" id="AACKRX010000016">
    <property type="protein sequence ID" value="EAL0182958.1"/>
    <property type="molecule type" value="Genomic_DNA"/>
</dbReference>
<dbReference type="EMBL" id="AACOZQ010000002">
    <property type="protein sequence ID" value="EAL5337661.1"/>
    <property type="molecule type" value="Genomic_DNA"/>
</dbReference>
<evidence type="ECO:0000256" key="1">
    <source>
        <dbReference type="SAM" id="Phobius"/>
    </source>
</evidence>
<dbReference type="EMBL" id="AACEGE010000001">
    <property type="protein sequence ID" value="EAK2039506.1"/>
    <property type="molecule type" value="Genomic_DNA"/>
</dbReference>
<reference evidence="5" key="2">
    <citation type="submission" date="2018-05" db="EMBL/GenBank/DDBJ databases">
        <authorList>
            <consortium name="PulseNet: The National Subtyping Network for Foodborne Disease Surveillance"/>
            <person name="Tarr C.L."/>
            <person name="Trees E."/>
            <person name="Katz L.S."/>
            <person name="Carleton-Romer H.A."/>
            <person name="Stroika S."/>
            <person name="Kucerova Z."/>
            <person name="Roache K.F."/>
            <person name="Sabol A.L."/>
            <person name="Besser J."/>
            <person name="Gerner-Smidt P."/>
        </authorList>
    </citation>
    <scope>NUCLEOTIDE SEQUENCE</scope>
    <source>
        <strain evidence="4">2009D7493</strain>
        <strain evidence="5">2009D7494</strain>
        <strain evidence="12">PNUSAC000074</strain>
        <strain evidence="7">PNUSAC000802</strain>
        <strain evidence="3">PNUSAC000996</strain>
        <strain evidence="10">PNUSAC001038</strain>
        <strain evidence="6">PNUSAC001145</strain>
        <strain evidence="8">PNUSAC001686</strain>
        <strain evidence="13">PNUSAC002578</strain>
        <strain evidence="14">PNUSAC010082</strain>
        <strain evidence="15">PNUSAC010543</strain>
    </source>
</reference>
<keyword evidence="1" id="KW-1133">Transmembrane helix</keyword>
<comment type="caution">
    <text evidence="5">The sequence shown here is derived from an EMBL/GenBank/DDBJ whole genome shotgun (WGS) entry which is preliminary data.</text>
</comment>
<dbReference type="EMBL" id="AACBEP010000024">
    <property type="protein sequence ID" value="EAJ8429232.1"/>
    <property type="molecule type" value="Genomic_DNA"/>
</dbReference>
<proteinExistence type="predicted"/>
<reference evidence="9" key="4">
    <citation type="submission" date="2019-04" db="EMBL/GenBank/DDBJ databases">
        <authorList>
            <person name="Ashton P.M."/>
            <person name="Dallman T."/>
            <person name="Nair S."/>
            <person name="De Pinna E."/>
            <person name="Peters T."/>
            <person name="Grant K."/>
        </authorList>
    </citation>
    <scope>NUCLEOTIDE SEQUENCE</scope>
    <source>
        <strain evidence="16">810237</strain>
        <strain evidence="9">OXC2683</strain>
    </source>
</reference>
<dbReference type="AlphaFoldDB" id="A0A5T0LIV4"/>
<reference evidence="17" key="5">
    <citation type="submission" date="2021-02" db="EMBL/GenBank/DDBJ databases">
        <authorList>
            <consortium name="PulseNet: The National Subtyping Network for Foodborne Disease Surveillance"/>
        </authorList>
    </citation>
    <scope>NUCLEOTIDE SEQUENCE</scope>
    <source>
        <strain evidence="17">PNUSAC020384</strain>
    </source>
</reference>
<name>A0A5T0LIV4_CAMJU</name>
<dbReference type="OMA" id="YPIDWHE"/>
<gene>
    <name evidence="12" type="ORF">AA929_03230</name>
    <name evidence="8" type="ORF">B6M74_08015</name>
    <name evidence="7" type="ORF">BGL21_00845</name>
    <name evidence="2" type="ORF">BKI68_06920</name>
    <name evidence="3" type="ORF">BLL34_07735</name>
    <name evidence="10" type="ORF">BOI94_07845</name>
    <name evidence="6" type="ORF">BTS81_00900</name>
    <name evidence="13" type="ORF">CJS35_01945</name>
    <name evidence="11" type="ORF">DVQ68_03130</name>
    <name evidence="9" type="ORF">E7R28_03095</name>
    <name evidence="16" type="ORF">F9U35_07675</name>
    <name evidence="14" type="ORF">FO102_03375</name>
    <name evidence="15" type="ORF">FQZ36_04360</name>
    <name evidence="17" type="ORF">JYC20_000414</name>
    <name evidence="4" type="ORF">YO11_07785</name>
    <name evidence="5" type="ORF">YP41_07720</name>
</gene>
<dbReference type="EMBL" id="AACHSJ010000016">
    <property type="protein sequence ID" value="EAK6135373.1"/>
    <property type="molecule type" value="Genomic_DNA"/>
</dbReference>
<dbReference type="EMBL" id="AALKFF010000017">
    <property type="protein sequence ID" value="EDA4792828.1"/>
    <property type="molecule type" value="Genomic_DNA"/>
</dbReference>
<dbReference type="EMBL" id="AACEKF010000001">
    <property type="protein sequence ID" value="EAK2222470.1"/>
    <property type="molecule type" value="Genomic_DNA"/>
</dbReference>
<dbReference type="EMBL" id="AACBEL010000011">
    <property type="protein sequence ID" value="EAJ8418845.1"/>
    <property type="molecule type" value="Genomic_DNA"/>
</dbReference>
<sequence>MFASNKKFILFSLLCPLPLVIILFTLLYIRDPFWFFHPPYFRKETYMKDMRMQARGLILYKDFDSAIIGTSMLENTSAKEANKKLGGNWINLSLGGSTFALRAVILDYLFKHKDIKNIIYSLDIRALNELETPKDKNFISLYNDKTIDLFKLYLSSRFINCAIFFSKKEKCIGKDNLDTLTNWFLENKNHFGGIEYWSKEWWHDKNFQNEILQAQNFQPNFDIDISHFKNYTKKYLLSFIKKYQKTQFYLIIPSYSRLNYRKLSYGEYYNKDSVLFSNYYAILSWIIQETQKYPNVKIYGFDDLDYADNIKNYKDPAHYNTDMNSMQLNAIRDNTHILNTQNIVKYLNTMERKIKEFDLTPFVEYIKNQNF</sequence>
<evidence type="ECO:0000313" key="14">
    <source>
        <dbReference type="EMBL" id="ECH3660860.1"/>
    </source>
</evidence>
<keyword evidence="1" id="KW-0812">Transmembrane</keyword>
<reference evidence="2" key="1">
    <citation type="submission" date="2018-05" db="EMBL/GenBank/DDBJ databases">
        <authorList>
            <consortium name="NARMS: The National Antimicrobial Resistance Monitoring System"/>
        </authorList>
    </citation>
    <scope>NUCLEOTIDE SEQUENCE</scope>
    <source>
        <strain evidence="2">FSIS1607835</strain>
    </source>
</reference>
<evidence type="ECO:0000313" key="11">
    <source>
        <dbReference type="EMBL" id="EAL4004154.1"/>
    </source>
</evidence>
<dbReference type="EMBL" id="AACJOH010000003">
    <property type="protein sequence ID" value="EAK8356674.1"/>
    <property type="molecule type" value="Genomic_DNA"/>
</dbReference>
<reference evidence="11" key="3">
    <citation type="submission" date="2018-07" db="EMBL/GenBank/DDBJ databases">
        <authorList>
            <consortium name="GenomeTrakr network: Whole genome sequencing for foodborne pathogen traceback"/>
        </authorList>
    </citation>
    <scope>NUCLEOTIDE SEQUENCE</scope>
    <source>
        <strain evidence="11">NMSU-00307</strain>
    </source>
</reference>
<dbReference type="EMBL" id="AAJBIA010000018">
    <property type="protein sequence ID" value="ECK2957238.1"/>
    <property type="molecule type" value="Genomic_DNA"/>
</dbReference>
<dbReference type="RefSeq" id="WP_002877117.1">
    <property type="nucleotide sequence ID" value="NZ_CP012149.1"/>
</dbReference>
<evidence type="ECO:0000313" key="17">
    <source>
        <dbReference type="EMBL" id="EHB2511283.1"/>
    </source>
</evidence>
<evidence type="ECO:0000313" key="10">
    <source>
        <dbReference type="EMBL" id="EAL0182958.1"/>
    </source>
</evidence>
<feature type="transmembrane region" description="Helical" evidence="1">
    <location>
        <begin position="7"/>
        <end position="29"/>
    </location>
</feature>
<evidence type="ECO:0000313" key="12">
    <source>
        <dbReference type="EMBL" id="EAL5337661.1"/>
    </source>
</evidence>
<evidence type="ECO:0000313" key="15">
    <source>
        <dbReference type="EMBL" id="ECK2957238.1"/>
    </source>
</evidence>
<dbReference type="EMBL" id="AAYVUT010000002">
    <property type="protein sequence ID" value="EHB2511283.1"/>
    <property type="molecule type" value="Genomic_DNA"/>
</dbReference>
<dbReference type="EMBL" id="AACCUL010000012">
    <property type="protein sequence ID" value="EAK0334808.1"/>
    <property type="molecule type" value="Genomic_DNA"/>
</dbReference>
<keyword evidence="1" id="KW-0472">Membrane</keyword>
<accession>A0A5T0LIV4</accession>
<evidence type="ECO:0000313" key="5">
    <source>
        <dbReference type="EMBL" id="EAK0395425.1"/>
    </source>
</evidence>
<evidence type="ECO:0000313" key="3">
    <source>
        <dbReference type="EMBL" id="EAJ8429232.1"/>
    </source>
</evidence>
<organism evidence="5">
    <name type="scientific">Campylobacter jejuni</name>
    <dbReference type="NCBI Taxonomy" id="197"/>
    <lineage>
        <taxon>Bacteria</taxon>
        <taxon>Pseudomonadati</taxon>
        <taxon>Campylobacterota</taxon>
        <taxon>Epsilonproteobacteria</taxon>
        <taxon>Campylobacterales</taxon>
        <taxon>Campylobacteraceae</taxon>
        <taxon>Campylobacter</taxon>
    </lineage>
</organism>
<evidence type="ECO:0000313" key="9">
    <source>
        <dbReference type="EMBL" id="EAK8356674.1"/>
    </source>
</evidence>
<evidence type="ECO:0000313" key="16">
    <source>
        <dbReference type="EMBL" id="EDA4792828.1"/>
    </source>
</evidence>